<name>A0A0F9HB41_9ZZZZ</name>
<accession>A0A0F9HB41</accession>
<proteinExistence type="predicted"/>
<sequence length="28" mass="3192">YGVDDSAFPNPLQLKVFVFNTNLFFIKG</sequence>
<reference evidence="1" key="1">
    <citation type="journal article" date="2015" name="Nature">
        <title>Complex archaea that bridge the gap between prokaryotes and eukaryotes.</title>
        <authorList>
            <person name="Spang A."/>
            <person name="Saw J.H."/>
            <person name="Jorgensen S.L."/>
            <person name="Zaremba-Niedzwiedzka K."/>
            <person name="Martijn J."/>
            <person name="Lind A.E."/>
            <person name="van Eijk R."/>
            <person name="Schleper C."/>
            <person name="Guy L."/>
            <person name="Ettema T.J."/>
        </authorList>
    </citation>
    <scope>NUCLEOTIDE SEQUENCE</scope>
</reference>
<gene>
    <name evidence="1" type="ORF">LCGC14_2086300</name>
</gene>
<dbReference type="EMBL" id="LAZR01025316">
    <property type="protein sequence ID" value="KKL72297.1"/>
    <property type="molecule type" value="Genomic_DNA"/>
</dbReference>
<dbReference type="AlphaFoldDB" id="A0A0F9HB41"/>
<feature type="non-terminal residue" evidence="1">
    <location>
        <position position="1"/>
    </location>
</feature>
<evidence type="ECO:0000313" key="1">
    <source>
        <dbReference type="EMBL" id="KKL72297.1"/>
    </source>
</evidence>
<comment type="caution">
    <text evidence="1">The sequence shown here is derived from an EMBL/GenBank/DDBJ whole genome shotgun (WGS) entry which is preliminary data.</text>
</comment>
<organism evidence="1">
    <name type="scientific">marine sediment metagenome</name>
    <dbReference type="NCBI Taxonomy" id="412755"/>
    <lineage>
        <taxon>unclassified sequences</taxon>
        <taxon>metagenomes</taxon>
        <taxon>ecological metagenomes</taxon>
    </lineage>
</organism>
<protein>
    <submittedName>
        <fullName evidence="1">Uncharacterized protein</fullName>
    </submittedName>
</protein>